<keyword evidence="7" id="KW-1185">Reference proteome</keyword>
<dbReference type="FunFam" id="3.30.300.30:FF:000010">
    <property type="entry name" value="Enterobactin synthetase component F"/>
    <property type="match status" value="1"/>
</dbReference>
<dbReference type="Pfam" id="PF00550">
    <property type="entry name" value="PP-binding"/>
    <property type="match status" value="1"/>
</dbReference>
<feature type="domain" description="Carrier" evidence="5">
    <location>
        <begin position="117"/>
        <end position="192"/>
    </location>
</feature>
<dbReference type="InterPro" id="IPR025110">
    <property type="entry name" value="AMP-bd_C"/>
</dbReference>
<dbReference type="InterPro" id="IPR006162">
    <property type="entry name" value="Ppantetheine_attach_site"/>
</dbReference>
<dbReference type="RefSeq" id="WP_208723381.1">
    <property type="nucleotide sequence ID" value="NZ_RAWB01001145.1"/>
</dbReference>
<comment type="caution">
    <text evidence="6">The sequence shown here is derived from an EMBL/GenBank/DDBJ whole genome shotgun (WGS) entry which is preliminary data.</text>
</comment>
<dbReference type="InterPro" id="IPR009081">
    <property type="entry name" value="PP-bd_ACP"/>
</dbReference>
<dbReference type="InterPro" id="IPR029058">
    <property type="entry name" value="AB_hydrolase_fold"/>
</dbReference>
<evidence type="ECO:0000259" key="5">
    <source>
        <dbReference type="PROSITE" id="PS50075"/>
    </source>
</evidence>
<evidence type="ECO:0000256" key="2">
    <source>
        <dbReference type="ARBA" id="ARBA00006432"/>
    </source>
</evidence>
<dbReference type="PANTHER" id="PTHR44845">
    <property type="entry name" value="CARRIER DOMAIN-CONTAINING PROTEIN"/>
    <property type="match status" value="1"/>
</dbReference>
<evidence type="ECO:0000256" key="4">
    <source>
        <dbReference type="ARBA" id="ARBA00022553"/>
    </source>
</evidence>
<dbReference type="AlphaFoldDB" id="A0A3A8MN70"/>
<feature type="non-terminal residue" evidence="6">
    <location>
        <position position="1"/>
    </location>
</feature>
<evidence type="ECO:0000256" key="3">
    <source>
        <dbReference type="ARBA" id="ARBA00022450"/>
    </source>
</evidence>
<accession>A0A3A8MN70</accession>
<protein>
    <submittedName>
        <fullName evidence="6">Non-ribosomal peptide synthetase</fullName>
    </submittedName>
</protein>
<dbReference type="Gene3D" id="3.40.50.1820">
    <property type="entry name" value="alpha/beta hydrolase"/>
    <property type="match status" value="1"/>
</dbReference>
<feature type="non-terminal residue" evidence="6">
    <location>
        <position position="192"/>
    </location>
</feature>
<dbReference type="EMBL" id="RAWB01001145">
    <property type="protein sequence ID" value="RKH33473.1"/>
    <property type="molecule type" value="Genomic_DNA"/>
</dbReference>
<evidence type="ECO:0000313" key="6">
    <source>
        <dbReference type="EMBL" id="RKH33473.1"/>
    </source>
</evidence>
<name>A0A3A8MN70_9BACT</name>
<dbReference type="PROSITE" id="PS50075">
    <property type="entry name" value="CARRIER"/>
    <property type="match status" value="1"/>
</dbReference>
<gene>
    <name evidence="6" type="ORF">D7V93_43845</name>
</gene>
<dbReference type="GO" id="GO:0031177">
    <property type="term" value="F:phosphopantetheine binding"/>
    <property type="evidence" value="ECO:0007669"/>
    <property type="project" value="InterPro"/>
</dbReference>
<dbReference type="Pfam" id="PF13193">
    <property type="entry name" value="AMP-binding_C"/>
    <property type="match status" value="1"/>
</dbReference>
<evidence type="ECO:0000256" key="1">
    <source>
        <dbReference type="ARBA" id="ARBA00001957"/>
    </source>
</evidence>
<reference evidence="7" key="1">
    <citation type="submission" date="2018-09" db="EMBL/GenBank/DDBJ databases">
        <authorList>
            <person name="Livingstone P.G."/>
            <person name="Whitworth D.E."/>
        </authorList>
    </citation>
    <scope>NUCLEOTIDE SEQUENCE [LARGE SCALE GENOMIC DNA]</scope>
    <source>
        <strain evidence="7">CA051B</strain>
    </source>
</reference>
<sequence>HLDYLQRLDFQVKVRGFRIELGEIEASLLAHASVHEAVVLAREDVPGDKRLVAYLVPVSGRQVDTSVLRAFLKERLPEYMVPSAFLVLEALPLNANGKLDRKALPAPDASPLADFVAPRNPAEEKLAKVFGLVLRREQVSIHDDFFALGGHSLLATQLISRVRSTLGVELPLRALFEAPTVAALAERLSANT</sequence>
<dbReference type="Proteomes" id="UP000272888">
    <property type="component" value="Unassembled WGS sequence"/>
</dbReference>
<dbReference type="PANTHER" id="PTHR44845:SF6">
    <property type="entry name" value="BETA-ALANINE-ACTIVATING ENZYME"/>
    <property type="match status" value="1"/>
</dbReference>
<evidence type="ECO:0000313" key="7">
    <source>
        <dbReference type="Proteomes" id="UP000272888"/>
    </source>
</evidence>
<dbReference type="PROSITE" id="PS00012">
    <property type="entry name" value="PHOSPHOPANTETHEINE"/>
    <property type="match status" value="1"/>
</dbReference>
<dbReference type="FunFam" id="1.10.1200.10:FF:000005">
    <property type="entry name" value="Nonribosomal peptide synthetase 1"/>
    <property type="match status" value="1"/>
</dbReference>
<keyword evidence="4" id="KW-0597">Phosphoprotein</keyword>
<dbReference type="InterPro" id="IPR045851">
    <property type="entry name" value="AMP-bd_C_sf"/>
</dbReference>
<comment type="similarity">
    <text evidence="2">Belongs to the ATP-dependent AMP-binding enzyme family.</text>
</comment>
<dbReference type="InterPro" id="IPR036736">
    <property type="entry name" value="ACP-like_sf"/>
</dbReference>
<organism evidence="6 7">
    <name type="scientific">Corallococcus llansteffanensis</name>
    <dbReference type="NCBI Taxonomy" id="2316731"/>
    <lineage>
        <taxon>Bacteria</taxon>
        <taxon>Pseudomonadati</taxon>
        <taxon>Myxococcota</taxon>
        <taxon>Myxococcia</taxon>
        <taxon>Myxococcales</taxon>
        <taxon>Cystobacterineae</taxon>
        <taxon>Myxococcaceae</taxon>
        <taxon>Corallococcus</taxon>
    </lineage>
</organism>
<dbReference type="SMART" id="SM00823">
    <property type="entry name" value="PKS_PP"/>
    <property type="match status" value="1"/>
</dbReference>
<dbReference type="Gene3D" id="3.30.300.30">
    <property type="match status" value="1"/>
</dbReference>
<dbReference type="GO" id="GO:0044550">
    <property type="term" value="P:secondary metabolite biosynthetic process"/>
    <property type="evidence" value="ECO:0007669"/>
    <property type="project" value="UniProtKB-ARBA"/>
</dbReference>
<dbReference type="InterPro" id="IPR020806">
    <property type="entry name" value="PKS_PP-bd"/>
</dbReference>
<proteinExistence type="inferred from homology"/>
<dbReference type="SUPFAM" id="SSF56801">
    <property type="entry name" value="Acetyl-CoA synthetase-like"/>
    <property type="match status" value="1"/>
</dbReference>
<keyword evidence="3" id="KW-0596">Phosphopantetheine</keyword>
<dbReference type="SUPFAM" id="SSF47336">
    <property type="entry name" value="ACP-like"/>
    <property type="match status" value="1"/>
</dbReference>
<comment type="cofactor">
    <cofactor evidence="1">
        <name>pantetheine 4'-phosphate</name>
        <dbReference type="ChEBI" id="CHEBI:47942"/>
    </cofactor>
</comment>